<accession>A0A6J4JKT9</accession>
<name>A0A6J4JKT9_9BACT</name>
<proteinExistence type="predicted"/>
<evidence type="ECO:0000313" key="1">
    <source>
        <dbReference type="EMBL" id="CAA9281160.1"/>
    </source>
</evidence>
<reference evidence="1" key="1">
    <citation type="submission" date="2020-02" db="EMBL/GenBank/DDBJ databases">
        <authorList>
            <person name="Meier V. D."/>
        </authorList>
    </citation>
    <scope>NUCLEOTIDE SEQUENCE</scope>
    <source>
        <strain evidence="1">AVDCRST_MAG63</strain>
    </source>
</reference>
<evidence type="ECO:0008006" key="2">
    <source>
        <dbReference type="Google" id="ProtNLM"/>
    </source>
</evidence>
<protein>
    <recommendedName>
        <fullName evidence="2">DUF697 domain-containing protein</fullName>
    </recommendedName>
</protein>
<organism evidence="1">
    <name type="scientific">uncultured Armatimonadetes bacterium</name>
    <dbReference type="NCBI Taxonomy" id="157466"/>
    <lineage>
        <taxon>Bacteria</taxon>
        <taxon>Bacillati</taxon>
        <taxon>Armatimonadota</taxon>
        <taxon>environmental samples</taxon>
    </lineage>
</organism>
<dbReference type="EMBL" id="CADCTO010000476">
    <property type="protein sequence ID" value="CAA9281160.1"/>
    <property type="molecule type" value="Genomic_DNA"/>
</dbReference>
<dbReference type="AlphaFoldDB" id="A0A6J4JKT9"/>
<sequence>MAGVGSAWSFWKTLKEVSPNVIEEEAEAPFRLALTGEAGQTARLRDVLLTAKATPGERLNADEHLTVLADPPDAETAKLFAFILYAGDAGETIGARGPNSVPVVGLPDDVAAGMIAQRPDLAVALARRFPLFRVPASNRLINDTARVNANFALLSALPGVIPVVGVLLPASSVADTLLLTKNQIMLIMRLAAAHGQKPGYTRQIKELLGTIASALGWRTLARELVGFVPAGIGAALKGTIAYSGTFALGRAALWYYQTGRVPSPREIREIYKNKMGDAKKEVAALRQEKK</sequence>
<gene>
    <name evidence="1" type="ORF">AVDCRST_MAG63-3596</name>
</gene>